<name>A0A558RBF5_9SPHN</name>
<keyword evidence="2 3" id="KW-0456">Lyase</keyword>
<comment type="caution">
    <text evidence="3">The sequence shown here is derived from an EMBL/GenBank/DDBJ whole genome shotgun (WGS) entry which is preliminary data.</text>
</comment>
<dbReference type="Gene3D" id="3.90.226.10">
    <property type="entry name" value="2-enoyl-CoA Hydratase, Chain A, domain 1"/>
    <property type="match status" value="1"/>
</dbReference>
<sequence length="283" mass="29375">MGDAADEPPVLLAVAQGVATITLNRPAHGNGWTAALSRAYAAALEGATRDPAVRAVVLTGAGRAFSVGGDAGGLGAVAEQGAAAPLAATPYWLPLASPKPVIAAVNGACFGIGMQQALCCDIRIASDDAKFSTAYARRGLVAEYGMSWLLPRLVGTGNAMDLLLSARLVRAEEAGRIGLVNRVVPAADLLAEATDYARQLATQCSPGAMAAIKRQCLRDLTTDFPTSYATAEALLQDAFAGDDFREGMRSWQAQRPPAFPPLPAGHGMIPPWDDDAFMTGEQP</sequence>
<protein>
    <submittedName>
        <fullName evidence="3">Enoyl-CoA hydratase</fullName>
        <ecNumber evidence="3">4.2.1.17</ecNumber>
    </submittedName>
</protein>
<dbReference type="Proteomes" id="UP000318681">
    <property type="component" value="Unassembled WGS sequence"/>
</dbReference>
<dbReference type="PANTHER" id="PTHR11941:SF133">
    <property type="entry name" value="1,2-EPOXYPHENYLACETYL-COA ISOMERASE"/>
    <property type="match status" value="1"/>
</dbReference>
<evidence type="ECO:0000256" key="2">
    <source>
        <dbReference type="ARBA" id="ARBA00023239"/>
    </source>
</evidence>
<evidence type="ECO:0000256" key="1">
    <source>
        <dbReference type="ARBA" id="ARBA00005254"/>
    </source>
</evidence>
<dbReference type="OrthoDB" id="9777711at2"/>
<dbReference type="InterPro" id="IPR014748">
    <property type="entry name" value="Enoyl-CoA_hydra_C"/>
</dbReference>
<dbReference type="Pfam" id="PF00378">
    <property type="entry name" value="ECH_1"/>
    <property type="match status" value="1"/>
</dbReference>
<accession>A0A558RBF5</accession>
<dbReference type="CDD" id="cd06558">
    <property type="entry name" value="crotonase-like"/>
    <property type="match status" value="1"/>
</dbReference>
<dbReference type="AlphaFoldDB" id="A0A558RBF5"/>
<dbReference type="GO" id="GO:0004300">
    <property type="term" value="F:enoyl-CoA hydratase activity"/>
    <property type="evidence" value="ECO:0007669"/>
    <property type="project" value="UniProtKB-EC"/>
</dbReference>
<dbReference type="Gene3D" id="1.10.12.10">
    <property type="entry name" value="Lyase 2-enoyl-coa Hydratase, Chain A, domain 2"/>
    <property type="match status" value="1"/>
</dbReference>
<proteinExistence type="inferred from homology"/>
<comment type="similarity">
    <text evidence="1">Belongs to the enoyl-CoA hydratase/isomerase family.</text>
</comment>
<dbReference type="EC" id="4.2.1.17" evidence="3"/>
<dbReference type="SUPFAM" id="SSF52096">
    <property type="entry name" value="ClpP/crotonase"/>
    <property type="match status" value="1"/>
</dbReference>
<dbReference type="InterPro" id="IPR029045">
    <property type="entry name" value="ClpP/crotonase-like_dom_sf"/>
</dbReference>
<dbReference type="GO" id="GO:0006635">
    <property type="term" value="P:fatty acid beta-oxidation"/>
    <property type="evidence" value="ECO:0007669"/>
    <property type="project" value="TreeGrafter"/>
</dbReference>
<evidence type="ECO:0000313" key="3">
    <source>
        <dbReference type="EMBL" id="TVV76745.1"/>
    </source>
</evidence>
<dbReference type="EMBL" id="VNIM01000007">
    <property type="protein sequence ID" value="TVV76745.1"/>
    <property type="molecule type" value="Genomic_DNA"/>
</dbReference>
<dbReference type="InterPro" id="IPR001753">
    <property type="entry name" value="Enoyl-CoA_hydra/iso"/>
</dbReference>
<organism evidence="3 4">
    <name type="scientific">Alterirhizorhabdus solaris</name>
    <dbReference type="NCBI Taxonomy" id="2529389"/>
    <lineage>
        <taxon>Bacteria</taxon>
        <taxon>Pseudomonadati</taxon>
        <taxon>Pseudomonadota</taxon>
        <taxon>Alphaproteobacteria</taxon>
        <taxon>Sphingomonadales</taxon>
        <taxon>Rhizorhabdaceae</taxon>
        <taxon>Alterirhizorhabdus</taxon>
    </lineage>
</organism>
<dbReference type="RefSeq" id="WP_145148106.1">
    <property type="nucleotide sequence ID" value="NZ_VNIM01000007.1"/>
</dbReference>
<dbReference type="PANTHER" id="PTHR11941">
    <property type="entry name" value="ENOYL-COA HYDRATASE-RELATED"/>
    <property type="match status" value="1"/>
</dbReference>
<evidence type="ECO:0000313" key="4">
    <source>
        <dbReference type="Proteomes" id="UP000318681"/>
    </source>
</evidence>
<gene>
    <name evidence="3" type="ORF">FOY91_03305</name>
</gene>
<keyword evidence="4" id="KW-1185">Reference proteome</keyword>
<reference evidence="3 4" key="1">
    <citation type="submission" date="2019-07" db="EMBL/GenBank/DDBJ databases">
        <title>Sphingomonas solaris sp. nov., isolated from a solar panel from Boston, Massachusetts.</title>
        <authorList>
            <person name="Tanner K."/>
            <person name="Pascual J."/>
            <person name="Mancuso C."/>
            <person name="Pereto J."/>
            <person name="Khalil A."/>
            <person name="Vilanova C."/>
        </authorList>
    </citation>
    <scope>NUCLEOTIDE SEQUENCE [LARGE SCALE GENOMIC DNA]</scope>
    <source>
        <strain evidence="3 4">R4DWN</strain>
    </source>
</reference>